<keyword evidence="2" id="KW-1185">Reference proteome</keyword>
<protein>
    <submittedName>
        <fullName evidence="3">Uncharacterized protein</fullName>
    </submittedName>
</protein>
<reference evidence="3" key="1">
    <citation type="submission" date="2022-11" db="UniProtKB">
        <authorList>
            <consortium name="WormBaseParasite"/>
        </authorList>
    </citation>
    <scope>IDENTIFICATION</scope>
</reference>
<dbReference type="Proteomes" id="UP000887574">
    <property type="component" value="Unplaced"/>
</dbReference>
<name>A0A915D1D6_9BILA</name>
<feature type="region of interest" description="Disordered" evidence="1">
    <location>
        <begin position="13"/>
        <end position="112"/>
    </location>
</feature>
<accession>A0A915D1D6</accession>
<feature type="compositionally biased region" description="Basic and acidic residues" evidence="1">
    <location>
        <begin position="38"/>
        <end position="52"/>
    </location>
</feature>
<sequence length="167" mass="18621">MCQLNLREALYQADGAFTPNENSVTPEDTAGTPEEELEKEKAEQEKLAKEDGDVSAAQSDANKSSPKEISVEVQPDALDEPGPVNHLIDAHTEKQDSHPVEEAKQKARKVAGPAELKQELQNKNVTDVLEEKKITDQRLLSLLIPQKIKRLLSQRLLQSLIPQKIKR</sequence>
<feature type="compositionally biased region" description="Basic and acidic residues" evidence="1">
    <location>
        <begin position="88"/>
        <end position="105"/>
    </location>
</feature>
<evidence type="ECO:0000313" key="3">
    <source>
        <dbReference type="WBParaSite" id="jg14423"/>
    </source>
</evidence>
<organism evidence="2 3">
    <name type="scientific">Ditylenchus dipsaci</name>
    <dbReference type="NCBI Taxonomy" id="166011"/>
    <lineage>
        <taxon>Eukaryota</taxon>
        <taxon>Metazoa</taxon>
        <taxon>Ecdysozoa</taxon>
        <taxon>Nematoda</taxon>
        <taxon>Chromadorea</taxon>
        <taxon>Rhabditida</taxon>
        <taxon>Tylenchina</taxon>
        <taxon>Tylenchomorpha</taxon>
        <taxon>Sphaerularioidea</taxon>
        <taxon>Anguinidae</taxon>
        <taxon>Anguininae</taxon>
        <taxon>Ditylenchus</taxon>
    </lineage>
</organism>
<proteinExistence type="predicted"/>
<evidence type="ECO:0000313" key="2">
    <source>
        <dbReference type="Proteomes" id="UP000887574"/>
    </source>
</evidence>
<evidence type="ECO:0000256" key="1">
    <source>
        <dbReference type="SAM" id="MobiDB-lite"/>
    </source>
</evidence>
<dbReference type="AlphaFoldDB" id="A0A915D1D6"/>
<dbReference type="WBParaSite" id="jg14423">
    <property type="protein sequence ID" value="jg14423"/>
    <property type="gene ID" value="jg14423"/>
</dbReference>